<evidence type="ECO:0000313" key="2">
    <source>
        <dbReference type="EMBL" id="MCG7322739.1"/>
    </source>
</evidence>
<dbReference type="EMBL" id="JAKRCV010000044">
    <property type="protein sequence ID" value="MCG7322739.1"/>
    <property type="molecule type" value="Genomic_DNA"/>
</dbReference>
<dbReference type="PANTHER" id="PTHR37315:SF1">
    <property type="entry name" value="UPF0311 PROTEIN BLR7842"/>
    <property type="match status" value="1"/>
</dbReference>
<name>A0ABS9Q4E2_9MICO</name>
<accession>A0ABS9Q4E2</accession>
<reference evidence="2 3" key="1">
    <citation type="submission" date="2022-02" db="EMBL/GenBank/DDBJ databases">
        <title>Uncovering new skin microbiome diversity through culturing and metagenomics.</title>
        <authorList>
            <person name="Conlan S."/>
            <person name="Deming C."/>
            <person name="Nisc Comparative Sequencing Program N."/>
            <person name="Segre J.A."/>
        </authorList>
    </citation>
    <scope>NUCLEOTIDE SEQUENCE [LARGE SCALE GENOMIC DNA]</scope>
    <source>
        <strain evidence="2 3">ACRQZ</strain>
    </source>
</reference>
<proteinExistence type="inferred from homology"/>
<dbReference type="InterPro" id="IPR020915">
    <property type="entry name" value="UPF0311"/>
</dbReference>
<gene>
    <name evidence="2" type="ORF">MHL29_12715</name>
</gene>
<dbReference type="Pfam" id="PF11578">
    <property type="entry name" value="DUF3237"/>
    <property type="match status" value="1"/>
</dbReference>
<organism evidence="2 3">
    <name type="scientific">Arsenicicoccus bolidensis</name>
    <dbReference type="NCBI Taxonomy" id="229480"/>
    <lineage>
        <taxon>Bacteria</taxon>
        <taxon>Bacillati</taxon>
        <taxon>Actinomycetota</taxon>
        <taxon>Actinomycetes</taxon>
        <taxon>Micrococcales</taxon>
        <taxon>Intrasporangiaceae</taxon>
        <taxon>Arsenicicoccus</taxon>
    </lineage>
</organism>
<evidence type="ECO:0000313" key="3">
    <source>
        <dbReference type="Proteomes" id="UP001521931"/>
    </source>
</evidence>
<sequence>MDALAPPSLSPLCRLEVTVGPPVELGRVADGVRRIIPITGGTVTGVERAEGTLSGVVLPGGADFQVLRSDTLTELEARYAVETEDGERIWVTNLGIRTGEAHDIAALVRGESVPHDRIYFRCTPRMQSGGPRWGWLAGRILVGTGRRTPDAVHLDISWSTDD</sequence>
<evidence type="ECO:0000256" key="1">
    <source>
        <dbReference type="HAMAP-Rule" id="MF_00775"/>
    </source>
</evidence>
<comment type="caution">
    <text evidence="2">The sequence shown here is derived from an EMBL/GenBank/DDBJ whole genome shotgun (WGS) entry which is preliminary data.</text>
</comment>
<dbReference type="RefSeq" id="WP_239265089.1">
    <property type="nucleotide sequence ID" value="NZ_JAKRCV010000044.1"/>
</dbReference>
<dbReference type="Proteomes" id="UP001521931">
    <property type="component" value="Unassembled WGS sequence"/>
</dbReference>
<protein>
    <recommendedName>
        <fullName evidence="1">UPF0311 protein MHL29_12715</fullName>
    </recommendedName>
</protein>
<dbReference type="PANTHER" id="PTHR37315">
    <property type="entry name" value="UPF0311 PROTEIN BLR7842"/>
    <property type="match status" value="1"/>
</dbReference>
<keyword evidence="3" id="KW-1185">Reference proteome</keyword>
<comment type="similarity">
    <text evidence="1">Belongs to the UPF0311 family.</text>
</comment>
<dbReference type="Gene3D" id="2.40.160.20">
    <property type="match status" value="1"/>
</dbReference>
<dbReference type="HAMAP" id="MF_00775">
    <property type="entry name" value="UPF0311"/>
    <property type="match status" value="1"/>
</dbReference>